<feature type="domain" description="Methyltransferase" evidence="7">
    <location>
        <begin position="251"/>
        <end position="311"/>
    </location>
</feature>
<evidence type="ECO:0000256" key="2">
    <source>
        <dbReference type="ARBA" id="ARBA00022573"/>
    </source>
</evidence>
<evidence type="ECO:0000259" key="6">
    <source>
        <dbReference type="Pfam" id="PF00590"/>
    </source>
</evidence>
<dbReference type="InterPro" id="IPR012818">
    <property type="entry name" value="CbiE"/>
</dbReference>
<dbReference type="InterPro" id="IPR014777">
    <property type="entry name" value="4pyrrole_Mease_sub1"/>
</dbReference>
<dbReference type="GO" id="GO:0009236">
    <property type="term" value="P:cobalamin biosynthetic process"/>
    <property type="evidence" value="ECO:0007669"/>
    <property type="project" value="UniProtKB-KW"/>
</dbReference>
<keyword evidence="4" id="KW-0808">Transferase</keyword>
<evidence type="ECO:0000259" key="7">
    <source>
        <dbReference type="Pfam" id="PF13847"/>
    </source>
</evidence>
<comment type="pathway">
    <text evidence="1">Cofactor biosynthesis; adenosylcobalamin biosynthesis.</text>
</comment>
<dbReference type="InterPro" id="IPR000878">
    <property type="entry name" value="4pyrrol_Mease"/>
</dbReference>
<dbReference type="SUPFAM" id="SSF53790">
    <property type="entry name" value="Tetrapyrrole methylase"/>
    <property type="match status" value="1"/>
</dbReference>
<dbReference type="EMBL" id="JACRSV010000001">
    <property type="protein sequence ID" value="MBC8559427.1"/>
    <property type="molecule type" value="Genomic_DNA"/>
</dbReference>
<evidence type="ECO:0000313" key="8">
    <source>
        <dbReference type="EMBL" id="MBC8559427.1"/>
    </source>
</evidence>
<proteinExistence type="predicted"/>
<keyword evidence="2" id="KW-0169">Cobalamin biosynthesis</keyword>
<dbReference type="GO" id="GO:0008276">
    <property type="term" value="F:protein methyltransferase activity"/>
    <property type="evidence" value="ECO:0007669"/>
    <property type="project" value="InterPro"/>
</dbReference>
<reference evidence="8" key="1">
    <citation type="submission" date="2020-08" db="EMBL/GenBank/DDBJ databases">
        <title>Genome public.</title>
        <authorList>
            <person name="Liu C."/>
            <person name="Sun Q."/>
        </authorList>
    </citation>
    <scope>NUCLEOTIDE SEQUENCE</scope>
    <source>
        <strain evidence="8">NSJ-33</strain>
    </source>
</reference>
<dbReference type="Gene3D" id="3.30.950.10">
    <property type="entry name" value="Methyltransferase, Cobalt-precorrin-4 Transmethylase, Domain 2"/>
    <property type="match status" value="1"/>
</dbReference>
<dbReference type="Pfam" id="PF00590">
    <property type="entry name" value="TP_methylase"/>
    <property type="match status" value="1"/>
</dbReference>
<dbReference type="CDD" id="cd11644">
    <property type="entry name" value="Precorrin-6Y-MT"/>
    <property type="match status" value="1"/>
</dbReference>
<dbReference type="Gene3D" id="3.40.1010.10">
    <property type="entry name" value="Cobalt-precorrin-4 Transmethylase, Domain 1"/>
    <property type="match status" value="1"/>
</dbReference>
<keyword evidence="9" id="KW-1185">Reference proteome</keyword>
<gene>
    <name evidence="8" type="primary">cbiE</name>
    <name evidence="8" type="ORF">H8710_05005</name>
</gene>
<evidence type="ECO:0000256" key="4">
    <source>
        <dbReference type="ARBA" id="ARBA00022679"/>
    </source>
</evidence>
<keyword evidence="5" id="KW-0949">S-adenosyl-L-methionine</keyword>
<dbReference type="AlphaFoldDB" id="A0A926I733"/>
<sequence>MPIIMPNRRKKVFLIGVGPGNLQLLTAESWEILSGVSSVYGTDRLCALCCALRPDAVSVPVGELVDKALADENRSVGILLSGDAGFFSAAKRLSAALKEQCDVEICCGISSFQYFLAKLGRSYEGVKFVSLHGRGGSILGAVSYHPEVFVLTGGKQKAHDVCRELSEQGLSQIQVYAGENLSMADERIVSGTAEELSKEQFSDLTVLYIENPVYVNAHLSLRDDDIIRGSVPMTKEEVRILSAAKLRVNPGDIVWDVGAGTGSMSLELARKACDGTVYAVEHHEEAIELIRQNRQNLGAFNVVPILGDAPDCLRGLPAPDKVFVGGTGGKLREILSLLFERNPQVRVVLNAVTLETTAAAISVLQELRCEAEIVTVNVSRAKKAGANHLMEAHNPVTVITAEKAR</sequence>
<protein>
    <submittedName>
        <fullName evidence="8">Precorrin-6y C5,15-methyltransferase (Decarboxylating) subunit CbiE</fullName>
    </submittedName>
</protein>
<evidence type="ECO:0000256" key="3">
    <source>
        <dbReference type="ARBA" id="ARBA00022603"/>
    </source>
</evidence>
<dbReference type="SUPFAM" id="SSF53335">
    <property type="entry name" value="S-adenosyl-L-methionine-dependent methyltransferases"/>
    <property type="match status" value="1"/>
</dbReference>
<feature type="domain" description="Tetrapyrrole methylase" evidence="6">
    <location>
        <begin position="11"/>
        <end position="196"/>
    </location>
</feature>
<dbReference type="InterPro" id="IPR014776">
    <property type="entry name" value="4pyrrole_Mease_sub2"/>
</dbReference>
<dbReference type="InterPro" id="IPR035996">
    <property type="entry name" value="4pyrrol_Methylase_sf"/>
</dbReference>
<evidence type="ECO:0000256" key="5">
    <source>
        <dbReference type="ARBA" id="ARBA00022691"/>
    </source>
</evidence>
<dbReference type="InterPro" id="IPR025714">
    <property type="entry name" value="Methyltranfer_dom"/>
</dbReference>
<dbReference type="InterPro" id="IPR029063">
    <property type="entry name" value="SAM-dependent_MTases_sf"/>
</dbReference>
<organism evidence="8 9">
    <name type="scientific">Fumia xinanensis</name>
    <dbReference type="NCBI Taxonomy" id="2763659"/>
    <lineage>
        <taxon>Bacteria</taxon>
        <taxon>Bacillati</taxon>
        <taxon>Bacillota</taxon>
        <taxon>Clostridia</taxon>
        <taxon>Eubacteriales</taxon>
        <taxon>Oscillospiraceae</taxon>
        <taxon>Fumia</taxon>
    </lineage>
</organism>
<dbReference type="GO" id="GO:0032259">
    <property type="term" value="P:methylation"/>
    <property type="evidence" value="ECO:0007669"/>
    <property type="project" value="UniProtKB-KW"/>
</dbReference>
<dbReference type="Gene3D" id="3.40.50.150">
    <property type="entry name" value="Vaccinia Virus protein VP39"/>
    <property type="match status" value="1"/>
</dbReference>
<comment type="caution">
    <text evidence="8">The sequence shown here is derived from an EMBL/GenBank/DDBJ whole genome shotgun (WGS) entry which is preliminary data.</text>
</comment>
<dbReference type="NCBIfam" id="TIGR02467">
    <property type="entry name" value="CbiE"/>
    <property type="match status" value="1"/>
</dbReference>
<dbReference type="PANTHER" id="PTHR43182">
    <property type="entry name" value="COBALT-PRECORRIN-6B C(15)-METHYLTRANSFERASE (DECARBOXYLATING)"/>
    <property type="match status" value="1"/>
</dbReference>
<dbReference type="Proteomes" id="UP000610760">
    <property type="component" value="Unassembled WGS sequence"/>
</dbReference>
<evidence type="ECO:0000256" key="1">
    <source>
        <dbReference type="ARBA" id="ARBA00004953"/>
    </source>
</evidence>
<dbReference type="CDD" id="cd02440">
    <property type="entry name" value="AdoMet_MTases"/>
    <property type="match status" value="1"/>
</dbReference>
<dbReference type="NCBIfam" id="TIGR02469">
    <property type="entry name" value="CbiT"/>
    <property type="match status" value="1"/>
</dbReference>
<dbReference type="Pfam" id="PF13847">
    <property type="entry name" value="Methyltransf_31"/>
    <property type="match status" value="1"/>
</dbReference>
<dbReference type="PANTHER" id="PTHR43182:SF1">
    <property type="entry name" value="COBALT-PRECORRIN-7 C(5)-METHYLTRANSFERASE"/>
    <property type="match status" value="1"/>
</dbReference>
<dbReference type="RefSeq" id="WP_249294320.1">
    <property type="nucleotide sequence ID" value="NZ_JACRSV010000001.1"/>
</dbReference>
<name>A0A926I733_9FIRM</name>
<dbReference type="InterPro" id="IPR050714">
    <property type="entry name" value="Cobalamin_biosynth_MTase"/>
</dbReference>
<evidence type="ECO:0000313" key="9">
    <source>
        <dbReference type="Proteomes" id="UP000610760"/>
    </source>
</evidence>
<dbReference type="InterPro" id="IPR014008">
    <property type="entry name" value="Cbl_synth_MTase_CbiT"/>
</dbReference>
<accession>A0A926I733</accession>
<keyword evidence="3" id="KW-0489">Methyltransferase</keyword>